<feature type="transmembrane region" description="Helical" evidence="1">
    <location>
        <begin position="300"/>
        <end position="319"/>
    </location>
</feature>
<dbReference type="EMBL" id="JAKNHQ010000007">
    <property type="protein sequence ID" value="MCG4610631.1"/>
    <property type="molecule type" value="Genomic_DNA"/>
</dbReference>
<feature type="chain" id="PRO_5046545669" evidence="2">
    <location>
        <begin position="24"/>
        <end position="328"/>
    </location>
</feature>
<keyword evidence="5" id="KW-1185">Reference proteome</keyword>
<feature type="signal peptide" evidence="2">
    <location>
        <begin position="1"/>
        <end position="23"/>
    </location>
</feature>
<proteinExistence type="predicted"/>
<evidence type="ECO:0000256" key="1">
    <source>
        <dbReference type="SAM" id="Phobius"/>
    </source>
</evidence>
<reference evidence="4 5" key="1">
    <citation type="submission" date="2022-01" db="EMBL/GenBank/DDBJ databases">
        <title>Collection of gut derived symbiotic bacterial strains cultured from healthy donors.</title>
        <authorList>
            <person name="Lin H."/>
            <person name="Kohout C."/>
            <person name="Waligurski E."/>
            <person name="Pamer E.G."/>
        </authorList>
    </citation>
    <scope>NUCLEOTIDE SEQUENCE [LARGE SCALE GENOMIC DNA]</scope>
    <source>
        <strain evidence="4 5">DFI.7.58</strain>
    </source>
</reference>
<dbReference type="Pfam" id="PF09972">
    <property type="entry name" value="DUF2207"/>
    <property type="match status" value="1"/>
</dbReference>
<evidence type="ECO:0000256" key="2">
    <source>
        <dbReference type="SAM" id="SignalP"/>
    </source>
</evidence>
<evidence type="ECO:0000313" key="4">
    <source>
        <dbReference type="EMBL" id="MCG4610631.1"/>
    </source>
</evidence>
<accession>A0ABS9MIJ6</accession>
<name>A0ABS9MIJ6_9FIRM</name>
<keyword evidence="2" id="KW-0732">Signal</keyword>
<keyword evidence="1" id="KW-0812">Transmembrane</keyword>
<evidence type="ECO:0000313" key="5">
    <source>
        <dbReference type="Proteomes" id="UP001298681"/>
    </source>
</evidence>
<keyword evidence="1" id="KW-0472">Membrane</keyword>
<dbReference type="PROSITE" id="PS51257">
    <property type="entry name" value="PROKAR_LIPOPROTEIN"/>
    <property type="match status" value="1"/>
</dbReference>
<keyword evidence="1" id="KW-1133">Transmembrane helix</keyword>
<dbReference type="InterPro" id="IPR018702">
    <property type="entry name" value="DUF2207"/>
</dbReference>
<comment type="caution">
    <text evidence="4">The sequence shown here is derived from an EMBL/GenBank/DDBJ whole genome shotgun (WGS) entry which is preliminary data.</text>
</comment>
<evidence type="ECO:0000259" key="3">
    <source>
        <dbReference type="Pfam" id="PF09972"/>
    </source>
</evidence>
<gene>
    <name evidence="4" type="ORF">L0P57_06750</name>
</gene>
<dbReference type="Proteomes" id="UP001298681">
    <property type="component" value="Unassembled WGS sequence"/>
</dbReference>
<sequence length="328" mass="37286">MKKYLSLLLALLVALSCTSLAFAAEEDEEEISPEMKELGEYIMNHQAEAFDLAVEGYTCQSEKVEAELLTDGTVNVTEYWTYSCRNFEKMTKFERTLAKSEDYEISDIRVVMGSEELERFNSYEEIQAATESEGEKYPERKYTLDETDTGYEINAYLKNWNATTTIKVLYTVKGAVQFHNDIMEFNWELIGEDIPYEAGLLTGYVILPYGAQRDEVKAWTYDQEDYELVIESGELVGLTVNEVPANHAVDIRVTAPLYLFPDAADAYKTGQDAYMQILQEENDPDQDPAYTAREARKDQIIRIAAPVVLIGGAALILIVSRIRRKKKA</sequence>
<organism evidence="4 5">
    <name type="scientific">Anaeromassilibacillus senegalensis</name>
    <dbReference type="NCBI Taxonomy" id="1673717"/>
    <lineage>
        <taxon>Bacteria</taxon>
        <taxon>Bacillati</taxon>
        <taxon>Bacillota</taxon>
        <taxon>Clostridia</taxon>
        <taxon>Eubacteriales</taxon>
        <taxon>Acutalibacteraceae</taxon>
        <taxon>Anaeromassilibacillus</taxon>
    </lineage>
</organism>
<dbReference type="RefSeq" id="WP_191395607.1">
    <property type="nucleotide sequence ID" value="NZ_JAKNHQ010000007.1"/>
</dbReference>
<protein>
    <submittedName>
        <fullName evidence="4">DUF2207 domain-containing protein</fullName>
    </submittedName>
</protein>
<feature type="domain" description="DUF2207" evidence="3">
    <location>
        <begin position="63"/>
        <end position="254"/>
    </location>
</feature>